<dbReference type="PROSITE" id="PS50005">
    <property type="entry name" value="TPR"/>
    <property type="match status" value="3"/>
</dbReference>
<dbReference type="InterPro" id="IPR019734">
    <property type="entry name" value="TPR_rpt"/>
</dbReference>
<dbReference type="PANTHER" id="PTHR45641">
    <property type="entry name" value="TETRATRICOPEPTIDE REPEAT PROTEIN (AFU_ORTHOLOGUE AFUA_6G03870)"/>
    <property type="match status" value="1"/>
</dbReference>
<dbReference type="PANTHER" id="PTHR45641:SF19">
    <property type="entry name" value="NEPHROCYSTIN-3"/>
    <property type="match status" value="1"/>
</dbReference>
<dbReference type="Proteomes" id="UP000681722">
    <property type="component" value="Unassembled WGS sequence"/>
</dbReference>
<organism evidence="4 6">
    <name type="scientific">Didymodactylos carnosus</name>
    <dbReference type="NCBI Taxonomy" id="1234261"/>
    <lineage>
        <taxon>Eukaryota</taxon>
        <taxon>Metazoa</taxon>
        <taxon>Spiralia</taxon>
        <taxon>Gnathifera</taxon>
        <taxon>Rotifera</taxon>
        <taxon>Eurotatoria</taxon>
        <taxon>Bdelloidea</taxon>
        <taxon>Philodinida</taxon>
        <taxon>Philodinidae</taxon>
        <taxon>Didymodactylos</taxon>
    </lineage>
</organism>
<dbReference type="Pfam" id="PF13176">
    <property type="entry name" value="TPR_7"/>
    <property type="match status" value="1"/>
</dbReference>
<dbReference type="EMBL" id="CAJOBC010013663">
    <property type="protein sequence ID" value="CAF4016874.1"/>
    <property type="molecule type" value="Genomic_DNA"/>
</dbReference>
<comment type="caution">
    <text evidence="4">The sequence shown here is derived from an EMBL/GenBank/DDBJ whole genome shotgun (WGS) entry which is preliminary data.</text>
</comment>
<dbReference type="Pfam" id="PF13424">
    <property type="entry name" value="TPR_12"/>
    <property type="match status" value="2"/>
</dbReference>
<keyword evidence="2 3" id="KW-0802">TPR repeat</keyword>
<dbReference type="Gene3D" id="1.25.40.10">
    <property type="entry name" value="Tetratricopeptide repeat domain"/>
    <property type="match status" value="2"/>
</dbReference>
<dbReference type="Gene3D" id="3.90.176.10">
    <property type="entry name" value="Toxin ADP-ribosyltransferase, Chain A, domain 1"/>
    <property type="match status" value="1"/>
</dbReference>
<dbReference type="AlphaFoldDB" id="A0A814ZX26"/>
<feature type="repeat" description="TPR" evidence="3">
    <location>
        <begin position="548"/>
        <end position="581"/>
    </location>
</feature>
<evidence type="ECO:0000256" key="3">
    <source>
        <dbReference type="PROSITE-ProRule" id="PRU00339"/>
    </source>
</evidence>
<dbReference type="Proteomes" id="UP000663829">
    <property type="component" value="Unassembled WGS sequence"/>
</dbReference>
<dbReference type="SUPFAM" id="SSF56399">
    <property type="entry name" value="ADP-ribosylation"/>
    <property type="match status" value="1"/>
</dbReference>
<protein>
    <submittedName>
        <fullName evidence="4">Uncharacterized protein</fullName>
    </submittedName>
</protein>
<evidence type="ECO:0000256" key="1">
    <source>
        <dbReference type="ARBA" id="ARBA00022737"/>
    </source>
</evidence>
<keyword evidence="1" id="KW-0677">Repeat</keyword>
<keyword evidence="6" id="KW-1185">Reference proteome</keyword>
<sequence>MDDVGAGSVSSSLSQLNLNKNDDEKNFETFALIWCDLNATKAEDKLQIQVQLRKAMNYIKTFDNVKNCEHWLRCRQVTSSCEKFILIVSDNCGHEIIPQVYELPQLVAIYVFCINKENNENWNERYEKVQAVLTDASQLILLIKSNQYKLEKLDDVTSLPMSIYNISSAKENSSTGVNGNFLWFQLFIEVLLRIQHSAEDRQDLVELCKKTHVGNTSQIQLIDEFELTYSPSNALWWYTRESCLYKILNKALRCQDIDTLIAFRSFITDLYHQLQRLQGISDGHSPSSITRAYRAQLMSSEELDRIRSSIGSYISMNSFLSCTLSREIALFIISSTSIQISNILEAVLFEIEIDPLLEGTKPHADISSESYFQNEKEVLFMLGSIFKIHSITETDNIWTVKLLLSSENDHQLNELSNYLKNKIEDEPVFLSLGNILSDMNEWQKASKYYQYQLQQLNDKNSYSAGRCYRGLGNIAYETGNYDLGIIYDEKALKIFLSLSNVDKAISICYNNLGLGFQHKKDYEKALEYYNKCLEIDKRICGPESIEVAISYNNIGYLYYNQEKIDNALVFYNRALEIREKYLPSDHYALARTYVNIGTVYHKQKEYEKALSCFQKSLDIFIKSRREMHIEMAVIYCNFGITYEATSKLELALDYLLKADQIYRYSLPSTHPNVIENQEHLETVNQKLKCKF</sequence>
<name>A0A814ZX26_9BILA</name>
<accession>A0A814ZX26</accession>
<dbReference type="OrthoDB" id="5986190at2759"/>
<dbReference type="PROSITE" id="PS50293">
    <property type="entry name" value="TPR_REGION"/>
    <property type="match status" value="1"/>
</dbReference>
<evidence type="ECO:0000313" key="5">
    <source>
        <dbReference type="EMBL" id="CAF4016874.1"/>
    </source>
</evidence>
<evidence type="ECO:0000313" key="6">
    <source>
        <dbReference type="Proteomes" id="UP000663829"/>
    </source>
</evidence>
<dbReference type="PROSITE" id="PS51996">
    <property type="entry name" value="TR_MART"/>
    <property type="match status" value="1"/>
</dbReference>
<dbReference type="SUPFAM" id="SSF81901">
    <property type="entry name" value="HCP-like"/>
    <property type="match status" value="1"/>
</dbReference>
<dbReference type="EMBL" id="CAJNOQ010010329">
    <property type="protein sequence ID" value="CAF1248806.1"/>
    <property type="molecule type" value="Genomic_DNA"/>
</dbReference>
<feature type="repeat" description="TPR" evidence="3">
    <location>
        <begin position="506"/>
        <end position="539"/>
    </location>
</feature>
<gene>
    <name evidence="4" type="ORF">GPM918_LOCUS26028</name>
    <name evidence="5" type="ORF">SRO942_LOCUS26111</name>
</gene>
<evidence type="ECO:0000256" key="2">
    <source>
        <dbReference type="ARBA" id="ARBA00022803"/>
    </source>
</evidence>
<feature type="repeat" description="TPR" evidence="3">
    <location>
        <begin position="590"/>
        <end position="623"/>
    </location>
</feature>
<dbReference type="InterPro" id="IPR011990">
    <property type="entry name" value="TPR-like_helical_dom_sf"/>
</dbReference>
<reference evidence="4" key="1">
    <citation type="submission" date="2021-02" db="EMBL/GenBank/DDBJ databases">
        <authorList>
            <person name="Nowell W R."/>
        </authorList>
    </citation>
    <scope>NUCLEOTIDE SEQUENCE</scope>
</reference>
<evidence type="ECO:0000313" key="4">
    <source>
        <dbReference type="EMBL" id="CAF1248806.1"/>
    </source>
</evidence>
<dbReference type="SMART" id="SM00028">
    <property type="entry name" value="TPR"/>
    <property type="match status" value="6"/>
</dbReference>
<proteinExistence type="predicted"/>